<comment type="caution">
    <text evidence="2">The sequence shown here is derived from an EMBL/GenBank/DDBJ whole genome shotgun (WGS) entry which is preliminary data.</text>
</comment>
<organism evidence="2 3">
    <name type="scientific">Thalassiosira oceanica</name>
    <name type="common">Marine diatom</name>
    <dbReference type="NCBI Taxonomy" id="159749"/>
    <lineage>
        <taxon>Eukaryota</taxon>
        <taxon>Sar</taxon>
        <taxon>Stramenopiles</taxon>
        <taxon>Ochrophyta</taxon>
        <taxon>Bacillariophyta</taxon>
        <taxon>Coscinodiscophyceae</taxon>
        <taxon>Thalassiosirophycidae</taxon>
        <taxon>Thalassiosirales</taxon>
        <taxon>Thalassiosiraceae</taxon>
        <taxon>Thalassiosira</taxon>
    </lineage>
</organism>
<gene>
    <name evidence="2" type="ORF">THAOC_20782</name>
</gene>
<dbReference type="AlphaFoldDB" id="K0SKS0"/>
<feature type="region of interest" description="Disordered" evidence="1">
    <location>
        <begin position="397"/>
        <end position="457"/>
    </location>
</feature>
<evidence type="ECO:0000313" key="3">
    <source>
        <dbReference type="Proteomes" id="UP000266841"/>
    </source>
</evidence>
<dbReference type="Proteomes" id="UP000266841">
    <property type="component" value="Unassembled WGS sequence"/>
</dbReference>
<feature type="compositionally biased region" description="Low complexity" evidence="1">
    <location>
        <begin position="303"/>
        <end position="314"/>
    </location>
</feature>
<keyword evidence="3" id="KW-1185">Reference proteome</keyword>
<feature type="region of interest" description="Disordered" evidence="1">
    <location>
        <begin position="288"/>
        <end position="318"/>
    </location>
</feature>
<protein>
    <submittedName>
        <fullName evidence="2">Uncharacterized protein</fullName>
    </submittedName>
</protein>
<evidence type="ECO:0000256" key="1">
    <source>
        <dbReference type="SAM" id="MobiDB-lite"/>
    </source>
</evidence>
<accession>K0SKS0</accession>
<feature type="compositionally biased region" description="Low complexity" evidence="1">
    <location>
        <begin position="397"/>
        <end position="408"/>
    </location>
</feature>
<feature type="region of interest" description="Disordered" evidence="1">
    <location>
        <begin position="143"/>
        <end position="221"/>
    </location>
</feature>
<sequence length="457" mass="48317">MLVLLTSFLEGSNLRMRRQWAMADGDVDNLLASNPVRQGWTTTKPSLSTATLRQHTPRQSAPAVSSCPVPGLGYYLVAKPLTRDFHLRRVWMVVVAEEVMTDAERGSAATGGASMNHEISAATGGASMNHEMRFVSNVQVNRCADGSAPSEHPDPEVHPAQVPSTPISSVASATLTSSRAASEPMRGYPGVPFHHFHPSNHDADTAPGRPQFDTPSSPREAGRDVLHAIERVRRSAAGVKRQYPGNAGGSRQQRREPRLPQYGGAAMDEEIGEEELMARGMEEMERRAGLNDNKMRTGGRSWTGSRSPASTRSTSTREELRRMHLAGFRDAARKAKKGKAQGSGSGGAFGGAAVSAMNPVPDPMAAASSPADDGAAMAAVNNSAARATKTFAANANAPPAASLAPPSAGMSHSSSREELAKNYAAARDSPLATSGPGGSLITNIVISGRRLRREEEA</sequence>
<evidence type="ECO:0000313" key="2">
    <source>
        <dbReference type="EMBL" id="EJK59047.1"/>
    </source>
</evidence>
<feature type="region of interest" description="Disordered" evidence="1">
    <location>
        <begin position="233"/>
        <end position="270"/>
    </location>
</feature>
<reference evidence="2 3" key="1">
    <citation type="journal article" date="2012" name="Genome Biol.">
        <title>Genome and low-iron response of an oceanic diatom adapted to chronic iron limitation.</title>
        <authorList>
            <person name="Lommer M."/>
            <person name="Specht M."/>
            <person name="Roy A.S."/>
            <person name="Kraemer L."/>
            <person name="Andreson R."/>
            <person name="Gutowska M.A."/>
            <person name="Wolf J."/>
            <person name="Bergner S.V."/>
            <person name="Schilhabel M.B."/>
            <person name="Klostermeier U.C."/>
            <person name="Beiko R.G."/>
            <person name="Rosenstiel P."/>
            <person name="Hippler M."/>
            <person name="Laroche J."/>
        </authorList>
    </citation>
    <scope>NUCLEOTIDE SEQUENCE [LARGE SCALE GENOMIC DNA]</scope>
    <source>
        <strain evidence="2 3">CCMP1005</strain>
    </source>
</reference>
<name>K0SKS0_THAOC</name>
<dbReference type="EMBL" id="AGNL01023766">
    <property type="protein sequence ID" value="EJK59047.1"/>
    <property type="molecule type" value="Genomic_DNA"/>
</dbReference>
<proteinExistence type="predicted"/>
<feature type="compositionally biased region" description="Low complexity" evidence="1">
    <location>
        <begin position="168"/>
        <end position="182"/>
    </location>
</feature>